<dbReference type="STRING" id="1841610.A6X21_08320"/>
<evidence type="ECO:0000313" key="2">
    <source>
        <dbReference type="Proteomes" id="UP000094828"/>
    </source>
</evidence>
<dbReference type="Proteomes" id="UP000094828">
    <property type="component" value="Unassembled WGS sequence"/>
</dbReference>
<dbReference type="AlphaFoldDB" id="A0A1C3E8U4"/>
<reference evidence="1 2" key="1">
    <citation type="submission" date="2016-05" db="EMBL/GenBank/DDBJ databases">
        <title>Genomic and physiological characterization of Planctopirus sp. isolated from fresh water lake.</title>
        <authorList>
            <person name="Subhash Y."/>
            <person name="Ramana C."/>
        </authorList>
    </citation>
    <scope>NUCLEOTIDE SEQUENCE [LARGE SCALE GENOMIC DNA]</scope>
    <source>
        <strain evidence="1 2">JC280</strain>
    </source>
</reference>
<organism evidence="1 2">
    <name type="scientific">Planctopirus hydrillae</name>
    <dbReference type="NCBI Taxonomy" id="1841610"/>
    <lineage>
        <taxon>Bacteria</taxon>
        <taxon>Pseudomonadati</taxon>
        <taxon>Planctomycetota</taxon>
        <taxon>Planctomycetia</taxon>
        <taxon>Planctomycetales</taxon>
        <taxon>Planctomycetaceae</taxon>
        <taxon>Planctopirus</taxon>
    </lineage>
</organism>
<evidence type="ECO:0000313" key="1">
    <source>
        <dbReference type="EMBL" id="ODA29662.1"/>
    </source>
</evidence>
<comment type="caution">
    <text evidence="1">The sequence shown here is derived from an EMBL/GenBank/DDBJ whole genome shotgun (WGS) entry which is preliminary data.</text>
</comment>
<name>A0A1C3E8U4_9PLAN</name>
<dbReference type="EMBL" id="LYDR01000127">
    <property type="protein sequence ID" value="ODA29662.1"/>
    <property type="molecule type" value="Genomic_DNA"/>
</dbReference>
<keyword evidence="2" id="KW-1185">Reference proteome</keyword>
<gene>
    <name evidence="1" type="ORF">A6X21_08320</name>
</gene>
<sequence>MCHARGSELILAHIFIYGLLDFEDELELDGDVPDGDPARWAVILTVWLEVEDQCQAVIRINPRDCDSPSNGVAIPLGAREALDAIDAAF</sequence>
<proteinExistence type="predicted"/>
<accession>A0A1C3E8U4</accession>
<protein>
    <submittedName>
        <fullName evidence="1">Uncharacterized protein</fullName>
    </submittedName>
</protein>